<keyword evidence="7" id="KW-0812">Transmembrane</keyword>
<evidence type="ECO:0000313" key="10">
    <source>
        <dbReference type="EMBL" id="HIZ66979.1"/>
    </source>
</evidence>
<dbReference type="InterPro" id="IPR019931">
    <property type="entry name" value="LPXTG_anchor"/>
</dbReference>
<dbReference type="AlphaFoldDB" id="A0A9D2FTB6"/>
<protein>
    <submittedName>
        <fullName evidence="10">MucBP domain-containing protein</fullName>
    </submittedName>
</protein>
<keyword evidence="4" id="KW-0677">Repeat</keyword>
<keyword evidence="3 8" id="KW-0732">Signal</keyword>
<evidence type="ECO:0000256" key="3">
    <source>
        <dbReference type="ARBA" id="ARBA00022729"/>
    </source>
</evidence>
<feature type="compositionally biased region" description="Basic and acidic residues" evidence="6">
    <location>
        <begin position="128"/>
        <end position="156"/>
    </location>
</feature>
<keyword evidence="7" id="KW-0472">Membrane</keyword>
<dbReference type="Gene3D" id="3.10.20.320">
    <property type="entry name" value="Putative peptidoglycan bound protein (lpxtg motif)"/>
    <property type="match status" value="11"/>
</dbReference>
<feature type="signal peptide" evidence="8">
    <location>
        <begin position="1"/>
        <end position="34"/>
    </location>
</feature>
<dbReference type="Pfam" id="PF00746">
    <property type="entry name" value="Gram_pos_anchor"/>
    <property type="match status" value="1"/>
</dbReference>
<dbReference type="Proteomes" id="UP000824058">
    <property type="component" value="Unassembled WGS sequence"/>
</dbReference>
<feature type="chain" id="PRO_5038800465" evidence="8">
    <location>
        <begin position="35"/>
        <end position="1208"/>
    </location>
</feature>
<evidence type="ECO:0000259" key="9">
    <source>
        <dbReference type="PROSITE" id="PS50847"/>
    </source>
</evidence>
<evidence type="ECO:0000256" key="8">
    <source>
        <dbReference type="SAM" id="SignalP"/>
    </source>
</evidence>
<dbReference type="Pfam" id="PF06458">
    <property type="entry name" value="MucBP"/>
    <property type="match status" value="11"/>
</dbReference>
<dbReference type="PROSITE" id="PS50847">
    <property type="entry name" value="GRAM_POS_ANCHORING"/>
    <property type="match status" value="1"/>
</dbReference>
<evidence type="ECO:0000256" key="5">
    <source>
        <dbReference type="ARBA" id="ARBA00023088"/>
    </source>
</evidence>
<keyword evidence="1" id="KW-0134">Cell wall</keyword>
<reference evidence="10" key="2">
    <citation type="submission" date="2021-04" db="EMBL/GenBank/DDBJ databases">
        <authorList>
            <person name="Gilroy R."/>
        </authorList>
    </citation>
    <scope>NUCLEOTIDE SEQUENCE</scope>
    <source>
        <strain evidence="10">ChiBcolR9-63</strain>
    </source>
</reference>
<keyword evidence="5" id="KW-0572">Peptidoglycan-anchor</keyword>
<feature type="compositionally biased region" description="Basic and acidic residues" evidence="6">
    <location>
        <begin position="106"/>
        <end position="121"/>
    </location>
</feature>
<evidence type="ECO:0000313" key="11">
    <source>
        <dbReference type="Proteomes" id="UP000824058"/>
    </source>
</evidence>
<feature type="region of interest" description="Disordered" evidence="6">
    <location>
        <begin position="1154"/>
        <end position="1174"/>
    </location>
</feature>
<evidence type="ECO:0000256" key="6">
    <source>
        <dbReference type="SAM" id="MobiDB-lite"/>
    </source>
</evidence>
<feature type="domain" description="Gram-positive cocci surface proteins LPxTG" evidence="9">
    <location>
        <begin position="1170"/>
        <end position="1208"/>
    </location>
</feature>
<keyword evidence="2" id="KW-0964">Secreted</keyword>
<keyword evidence="7" id="KW-1133">Transmembrane helix</keyword>
<name>A0A9D2FTB6_9STRE</name>
<feature type="transmembrane region" description="Helical" evidence="7">
    <location>
        <begin position="1178"/>
        <end position="1198"/>
    </location>
</feature>
<feature type="compositionally biased region" description="Acidic residues" evidence="6">
    <location>
        <begin position="77"/>
        <end position="93"/>
    </location>
</feature>
<evidence type="ECO:0000256" key="4">
    <source>
        <dbReference type="ARBA" id="ARBA00022737"/>
    </source>
</evidence>
<gene>
    <name evidence="10" type="ORF">H9965_00615</name>
</gene>
<comment type="caution">
    <text evidence="10">The sequence shown here is derived from an EMBL/GenBank/DDBJ whole genome shotgun (WGS) entry which is preliminary data.</text>
</comment>
<proteinExistence type="predicted"/>
<dbReference type="EMBL" id="DXBD01000006">
    <property type="protein sequence ID" value="HIZ66979.1"/>
    <property type="molecule type" value="Genomic_DNA"/>
</dbReference>
<reference evidence="10" key="1">
    <citation type="journal article" date="2021" name="PeerJ">
        <title>Extensive microbial diversity within the chicken gut microbiome revealed by metagenomics and culture.</title>
        <authorList>
            <person name="Gilroy R."/>
            <person name="Ravi A."/>
            <person name="Getino M."/>
            <person name="Pursley I."/>
            <person name="Horton D.L."/>
            <person name="Alikhan N.F."/>
            <person name="Baker D."/>
            <person name="Gharbi K."/>
            <person name="Hall N."/>
            <person name="Watson M."/>
            <person name="Adriaenssens E.M."/>
            <person name="Foster-Nyarko E."/>
            <person name="Jarju S."/>
            <person name="Secka A."/>
            <person name="Antonio M."/>
            <person name="Oren A."/>
            <person name="Chaudhuri R.R."/>
            <person name="La Ragione R."/>
            <person name="Hildebrand F."/>
            <person name="Pallen M.J."/>
        </authorList>
    </citation>
    <scope>NUCLEOTIDE SEQUENCE</scope>
    <source>
        <strain evidence="10">ChiBcolR9-63</strain>
    </source>
</reference>
<feature type="region of interest" description="Disordered" evidence="6">
    <location>
        <begin position="77"/>
        <end position="179"/>
    </location>
</feature>
<evidence type="ECO:0000256" key="1">
    <source>
        <dbReference type="ARBA" id="ARBA00022512"/>
    </source>
</evidence>
<dbReference type="NCBIfam" id="TIGR01167">
    <property type="entry name" value="LPXTG_anchor"/>
    <property type="match status" value="1"/>
</dbReference>
<evidence type="ECO:0000256" key="7">
    <source>
        <dbReference type="SAM" id="Phobius"/>
    </source>
</evidence>
<organism evidence="10 11">
    <name type="scientific">Candidatus Streptococcus faecavium</name>
    <dbReference type="NCBI Taxonomy" id="2838763"/>
    <lineage>
        <taxon>Bacteria</taxon>
        <taxon>Bacillati</taxon>
        <taxon>Bacillota</taxon>
        <taxon>Bacilli</taxon>
        <taxon>Lactobacillales</taxon>
        <taxon>Streptococcaceae</taxon>
        <taxon>Streptococcus</taxon>
    </lineage>
</organism>
<sequence length="1208" mass="134461">MNKQKKYALRKIAGCGLVSCAVGFVLLGGSHVSADENTQPTSNEVTNIVEHNQDSSVDTSENTSTPDMIHTVIEAATDEETDLSEIESTEEASEVSTTESVAPIEGKSEKVAPESENHVTTDEATLAESEKETPERNTDDKESESTSTIRTEDKGKVRSKRTAEVSPEEQPSTQAQPFDLTGWQEISSDSMVTNEFDFNGIHYRMETKMKAPFVANKIINTETGKANTYSFLSGDGGTSRVALYVNDIRYYDKYYYKASSEGINQILGITNTSGIEFSELFTVSKDGAFIHEIRLFNTSDNLQHQKVKINIDTELNGNDRIPIIADGNGGVYITDNDITIWGQPIDDLKAYASTYSAYLTNNPSEGREKGAEMSNNEDTAIVYTSDTFDLQPKEAKTFSWRESLFTDGLNPITMGTVTTNYVDTTGNKLADSKTKLGSKDTNYTTEAVEIPNYTLTTTPSNATGTFGDEPIEVNYVYKKNQGTVTVNYLNEQNEKIADSTTTSGDFDADYHSQGKDIANYTLKTTPTNANGKYGTGNTTVNYVYAKKTGSVTVHYVGEDGNKLADDVVLSGTFDQDYQTQPKDIANYNLKTSPNHATGKYGTTNQELKYVYSKKTAKVTVHYVGEDGSKLADDVVLSGTFDQDYQAQPKEIVNYNLKTSPTNATGKFGASNQEMKYIYSKKTAKVTVHYVGEDGAKLADDVVLSGTFDQDYQAQSKNIENYNLKTSPTHATGKYGTTNQELKYVYSKKTAKVTVHYVGEDGNKLADDVVMSGTFDQDYQTQPKDIANYNLKTTPMNQTGKYGTTNQELKYVYSKKTAKVTVHYVGEDGSKLADDVVMSGTFDQDYKVSAKEIENYNLKASPQKETGKYGVVNQEFSYVYSKKRASIIVRYVDENGKELAKPVTFEGAFDETWEAKPAALTYYFVAKKPATEKGLFGTKNQTIDYVYAKRSAKVTIHFVNQEGEVLAEPVTLSGVFDDSWNSEAKEIENYEIWGVSEEQSGLFGIEDQELTYTYMKKRAQVGIRYVNEAGQDIYPDETLEGNFDETWESHAQEIKNWELVKAPEKESGKYGTEDQMIEYVYKKKRGKVTVQFLDENGKPLADSQVFEGVFDDPYEFSSRAFDGYELVESPKETKGFLETGERTFTFKYKKKATPQPEVKPIAQETPKQPELPKAGSEDVSTITSILGMMLASLGSLLFWKKRKERKVNE</sequence>
<evidence type="ECO:0000256" key="2">
    <source>
        <dbReference type="ARBA" id="ARBA00022525"/>
    </source>
</evidence>
<dbReference type="InterPro" id="IPR009459">
    <property type="entry name" value="MucBP_dom"/>
</dbReference>
<accession>A0A9D2FTB6</accession>